<accession>A0A1G5JYE7</accession>
<organism evidence="2 3">
    <name type="scientific">Paracoccus tibetensis</name>
    <dbReference type="NCBI Taxonomy" id="336292"/>
    <lineage>
        <taxon>Bacteria</taxon>
        <taxon>Pseudomonadati</taxon>
        <taxon>Pseudomonadota</taxon>
        <taxon>Alphaproteobacteria</taxon>
        <taxon>Rhodobacterales</taxon>
        <taxon>Paracoccaceae</taxon>
        <taxon>Paracoccus</taxon>
    </lineage>
</organism>
<feature type="domain" description="AtuA-like ferredoxin-fold" evidence="1">
    <location>
        <begin position="4"/>
        <end position="102"/>
    </location>
</feature>
<reference evidence="2 3" key="1">
    <citation type="submission" date="2016-10" db="EMBL/GenBank/DDBJ databases">
        <authorList>
            <person name="de Groot N.N."/>
        </authorList>
    </citation>
    <scope>NUCLEOTIDE SEQUENCE [LARGE SCALE GENOMIC DNA]</scope>
    <source>
        <strain evidence="2 3">CGMCC 1.8925</strain>
    </source>
</reference>
<evidence type="ECO:0000313" key="2">
    <source>
        <dbReference type="EMBL" id="SCY93423.1"/>
    </source>
</evidence>
<protein>
    <recommendedName>
        <fullName evidence="1">AtuA-like ferredoxin-fold domain-containing protein</fullName>
    </recommendedName>
</protein>
<dbReference type="EMBL" id="FMVT01000018">
    <property type="protein sequence ID" value="SCY93423.1"/>
    <property type="molecule type" value="Genomic_DNA"/>
</dbReference>
<dbReference type="InterPro" id="IPR056362">
    <property type="entry name" value="AtuA-like_ferredoxin_dom"/>
</dbReference>
<dbReference type="Pfam" id="PF23544">
    <property type="entry name" value="AtuA_ferredoxin"/>
    <property type="match status" value="1"/>
</dbReference>
<proteinExistence type="predicted"/>
<dbReference type="RefSeq" id="WP_090747918.1">
    <property type="nucleotide sequence ID" value="NZ_FMVT01000018.1"/>
</dbReference>
<dbReference type="PANTHER" id="PTHR47472:SF1">
    <property type="entry name" value="DUF1446-DOMAIN-CONTAINING PROTEIN"/>
    <property type="match status" value="1"/>
</dbReference>
<dbReference type="OrthoDB" id="21390at2"/>
<sequence length="112" mass="12154">MTTMPLHRLAHARTGDKGNRLSVSLIAHDPADWGLLTREVTEARVLALFAHRGASAVRHYLVPQLHAMNFVIEDALEGGSNTALCLGAHGKTLSYLLLGMEIDPDAGKYQPL</sequence>
<evidence type="ECO:0000259" key="1">
    <source>
        <dbReference type="Pfam" id="PF23544"/>
    </source>
</evidence>
<name>A0A1G5JYE7_9RHOB</name>
<dbReference type="AlphaFoldDB" id="A0A1G5JYE7"/>
<gene>
    <name evidence="2" type="ORF">SAMN05660710_03551</name>
</gene>
<keyword evidence="3" id="KW-1185">Reference proteome</keyword>
<dbReference type="PANTHER" id="PTHR47472">
    <property type="entry name" value="PROPIONYL-COA CARBOXYLASE"/>
    <property type="match status" value="1"/>
</dbReference>
<dbReference type="Proteomes" id="UP000199502">
    <property type="component" value="Unassembled WGS sequence"/>
</dbReference>
<evidence type="ECO:0000313" key="3">
    <source>
        <dbReference type="Proteomes" id="UP000199502"/>
    </source>
</evidence>
<dbReference type="STRING" id="336292.SAMN05660710_03551"/>